<keyword evidence="3" id="KW-1185">Reference proteome</keyword>
<dbReference type="EMBL" id="JBHUEQ010000016">
    <property type="protein sequence ID" value="MFD1745716.1"/>
    <property type="molecule type" value="Genomic_DNA"/>
</dbReference>
<feature type="transmembrane region" description="Helical" evidence="1">
    <location>
        <begin position="28"/>
        <end position="50"/>
    </location>
</feature>
<dbReference type="Proteomes" id="UP001597322">
    <property type="component" value="Unassembled WGS sequence"/>
</dbReference>
<protein>
    <submittedName>
        <fullName evidence="2">Paraquat-inducible protein A</fullName>
    </submittedName>
</protein>
<feature type="transmembrane region" description="Helical" evidence="1">
    <location>
        <begin position="94"/>
        <end position="116"/>
    </location>
</feature>
<dbReference type="InterPro" id="IPR007498">
    <property type="entry name" value="PqiA-like"/>
</dbReference>
<keyword evidence="1" id="KW-0812">Transmembrane</keyword>
<organism evidence="2 3">
    <name type="scientific">Rhizobium helianthi</name>
    <dbReference type="NCBI Taxonomy" id="1132695"/>
    <lineage>
        <taxon>Bacteria</taxon>
        <taxon>Pseudomonadati</taxon>
        <taxon>Pseudomonadota</taxon>
        <taxon>Alphaproteobacteria</taxon>
        <taxon>Hyphomicrobiales</taxon>
        <taxon>Rhizobiaceae</taxon>
        <taxon>Rhizobium/Agrobacterium group</taxon>
        <taxon>Rhizobium</taxon>
    </lineage>
</organism>
<keyword evidence="1" id="KW-0472">Membrane</keyword>
<gene>
    <name evidence="2" type="ORF">ACFSE1_09615</name>
</gene>
<reference evidence="3" key="1">
    <citation type="journal article" date="2019" name="Int. J. Syst. Evol. Microbiol.">
        <title>The Global Catalogue of Microorganisms (GCM) 10K type strain sequencing project: providing services to taxonomists for standard genome sequencing and annotation.</title>
        <authorList>
            <consortium name="The Broad Institute Genomics Platform"/>
            <consortium name="The Broad Institute Genome Sequencing Center for Infectious Disease"/>
            <person name="Wu L."/>
            <person name="Ma J."/>
        </authorList>
    </citation>
    <scope>NUCLEOTIDE SEQUENCE [LARGE SCALE GENOMIC DNA]</scope>
    <source>
        <strain evidence="3">CG52</strain>
    </source>
</reference>
<evidence type="ECO:0000256" key="1">
    <source>
        <dbReference type="SAM" id="Phobius"/>
    </source>
</evidence>
<sequence>MHFERLYVFTRTPSLLDLIGELWSDGEFGLAVLIALFSAVFPFSKLAILLGTEMGAFSLRGRLGRVLPHLSKWSMVDVMLVAIAIFAAKSSGLASIAVLPGLWFYAASAIGVGLLFPSAIARGAVSAQNLPAGDPREKAE</sequence>
<dbReference type="Pfam" id="PF04403">
    <property type="entry name" value="PqiA"/>
    <property type="match status" value="1"/>
</dbReference>
<evidence type="ECO:0000313" key="2">
    <source>
        <dbReference type="EMBL" id="MFD1745716.1"/>
    </source>
</evidence>
<accession>A0ABW4M2U9</accession>
<dbReference type="RefSeq" id="WP_377399949.1">
    <property type="nucleotide sequence ID" value="NZ_JBHUEQ010000016.1"/>
</dbReference>
<comment type="caution">
    <text evidence="2">The sequence shown here is derived from an EMBL/GenBank/DDBJ whole genome shotgun (WGS) entry which is preliminary data.</text>
</comment>
<feature type="transmembrane region" description="Helical" evidence="1">
    <location>
        <begin position="70"/>
        <end position="88"/>
    </location>
</feature>
<name>A0ABW4M2U9_9HYPH</name>
<evidence type="ECO:0000313" key="3">
    <source>
        <dbReference type="Proteomes" id="UP001597322"/>
    </source>
</evidence>
<proteinExistence type="predicted"/>
<keyword evidence="1" id="KW-1133">Transmembrane helix</keyword>